<accession>A0A8J5N8C7</accession>
<organism evidence="3 4">
    <name type="scientific">Homarus americanus</name>
    <name type="common">American lobster</name>
    <dbReference type="NCBI Taxonomy" id="6706"/>
    <lineage>
        <taxon>Eukaryota</taxon>
        <taxon>Metazoa</taxon>
        <taxon>Ecdysozoa</taxon>
        <taxon>Arthropoda</taxon>
        <taxon>Crustacea</taxon>
        <taxon>Multicrustacea</taxon>
        <taxon>Malacostraca</taxon>
        <taxon>Eumalacostraca</taxon>
        <taxon>Eucarida</taxon>
        <taxon>Decapoda</taxon>
        <taxon>Pleocyemata</taxon>
        <taxon>Astacidea</taxon>
        <taxon>Nephropoidea</taxon>
        <taxon>Nephropidae</taxon>
        <taxon>Homarus</taxon>
    </lineage>
</organism>
<feature type="non-terminal residue" evidence="3">
    <location>
        <position position="742"/>
    </location>
</feature>
<dbReference type="EMBL" id="JAHLQT010006108">
    <property type="protein sequence ID" value="KAG7175270.1"/>
    <property type="molecule type" value="Genomic_DNA"/>
</dbReference>
<comment type="caution">
    <text evidence="3">The sequence shown here is derived from an EMBL/GenBank/DDBJ whole genome shotgun (WGS) entry which is preliminary data.</text>
</comment>
<feature type="compositionally biased region" description="Basic and acidic residues" evidence="2">
    <location>
        <begin position="58"/>
        <end position="77"/>
    </location>
</feature>
<reference evidence="3" key="1">
    <citation type="journal article" date="2021" name="Sci. Adv.">
        <title>The American lobster genome reveals insights on longevity, neural, and immune adaptations.</title>
        <authorList>
            <person name="Polinski J.M."/>
            <person name="Zimin A.V."/>
            <person name="Clark K.F."/>
            <person name="Kohn A.B."/>
            <person name="Sadowski N."/>
            <person name="Timp W."/>
            <person name="Ptitsyn A."/>
            <person name="Khanna P."/>
            <person name="Romanova D.Y."/>
            <person name="Williams P."/>
            <person name="Greenwood S.J."/>
            <person name="Moroz L.L."/>
            <person name="Walt D.R."/>
            <person name="Bodnar A.G."/>
        </authorList>
    </citation>
    <scope>NUCLEOTIDE SEQUENCE</scope>
    <source>
        <strain evidence="3">GMGI-L3</strain>
    </source>
</reference>
<evidence type="ECO:0000256" key="1">
    <source>
        <dbReference type="SAM" id="Coils"/>
    </source>
</evidence>
<feature type="coiled-coil region" evidence="1">
    <location>
        <begin position="150"/>
        <end position="180"/>
    </location>
</feature>
<sequence>ILIKYNLLFELSEERLTTNISETRTIIKGKTSRLVNYGRRGLWRHGNEVNSDGARSVDFTDLRKDGGDPSGDSHDNSMSKPIVETQNVSPHRQKAGRGDFPQNVNPKRNRTKTVRRQYSKKPSEGDLSMPSIQVTDADDELGTLYGTHYQELMQKHLREAEQQQNQLYNEENERLQQDQEYASQDTTVEQHGVDYPKPAWSGDEYGVEEDSRKTKRREEEWKKIKRQEEEQRIRESKEEEQKKLARQKDNEKEQRSHRRHKKPRDKKHEGENDSEDAQVSHYTPSGYSLTIEMALEQAYCLGICIPNVKMIIALTGFGLFERWFKTTVPNSTVCLNLKENHHPNVSRFDKHLGDVRGPTWWKHCESNGVLFGDIHLSYSDVKIIYISHNDSIKNPIVNVRLIKKTQSILGFHAFTSCDTVSGFCEKGKKSVRDVWKVFLEVASAFLAISSPGNGISKNVDALLERFVVILNARTSCMLNLNDCRRDLFTRKGRTSMKTLPPTKEAPTQHMNRTCFQAGRIWAQALVADIDAPSPSDYRCRFFRVPGAVACPYLRPSHTTRPAGILGNSRRDSKTTANMDKRVSKTVEKASSAHKDPRLKSAWILDEENKQNIRVTHTSSLKSPVNTSTTQRNHYVIKVRCNTSSFTLRHNVIKVRYDTSSFTLRHNVIKKNTPARIGARQLGHSDALRRLSHMTLLGHVTPYGYNLVIIACGIYYSGPEKLLRTGPEKLRRRTAASHTVITT</sequence>
<proteinExistence type="predicted"/>
<name>A0A8J5N8C7_HOMAM</name>
<keyword evidence="4" id="KW-1185">Reference proteome</keyword>
<feature type="region of interest" description="Disordered" evidence="2">
    <location>
        <begin position="561"/>
        <end position="594"/>
    </location>
</feature>
<feature type="compositionally biased region" description="Polar residues" evidence="2">
    <location>
        <begin position="78"/>
        <end position="90"/>
    </location>
</feature>
<feature type="region of interest" description="Disordered" evidence="2">
    <location>
        <begin position="181"/>
        <end position="281"/>
    </location>
</feature>
<evidence type="ECO:0000256" key="2">
    <source>
        <dbReference type="SAM" id="MobiDB-lite"/>
    </source>
</evidence>
<feature type="compositionally biased region" description="Basic residues" evidence="2">
    <location>
        <begin position="255"/>
        <end position="265"/>
    </location>
</feature>
<dbReference type="AlphaFoldDB" id="A0A8J5N8C7"/>
<feature type="compositionally biased region" description="Basic and acidic residues" evidence="2">
    <location>
        <begin position="209"/>
        <end position="254"/>
    </location>
</feature>
<evidence type="ECO:0000313" key="3">
    <source>
        <dbReference type="EMBL" id="KAG7175270.1"/>
    </source>
</evidence>
<dbReference type="Proteomes" id="UP000747542">
    <property type="component" value="Unassembled WGS sequence"/>
</dbReference>
<feature type="region of interest" description="Disordered" evidence="2">
    <location>
        <begin position="44"/>
        <end position="133"/>
    </location>
</feature>
<gene>
    <name evidence="3" type="ORF">Hamer_G001314</name>
</gene>
<feature type="compositionally biased region" description="Basic and acidic residues" evidence="2">
    <location>
        <begin position="568"/>
        <end position="594"/>
    </location>
</feature>
<feature type="non-terminal residue" evidence="3">
    <location>
        <position position="1"/>
    </location>
</feature>
<keyword evidence="1" id="KW-0175">Coiled coil</keyword>
<evidence type="ECO:0000313" key="4">
    <source>
        <dbReference type="Proteomes" id="UP000747542"/>
    </source>
</evidence>
<protein>
    <submittedName>
        <fullName evidence="3">Putative iGluR-like protein</fullName>
    </submittedName>
</protein>
<feature type="compositionally biased region" description="Basic residues" evidence="2">
    <location>
        <begin position="107"/>
        <end position="119"/>
    </location>
</feature>